<feature type="domain" description="Methyltransferase type 11" evidence="1">
    <location>
        <begin position="40"/>
        <end position="135"/>
    </location>
</feature>
<proteinExistence type="predicted"/>
<dbReference type="Proteomes" id="UP000278962">
    <property type="component" value="Unassembled WGS sequence"/>
</dbReference>
<name>A0A660KYL2_9ACTN</name>
<dbReference type="GO" id="GO:0032259">
    <property type="term" value="P:methylation"/>
    <property type="evidence" value="ECO:0007669"/>
    <property type="project" value="UniProtKB-KW"/>
</dbReference>
<dbReference type="PANTHER" id="PTHR42912">
    <property type="entry name" value="METHYLTRANSFERASE"/>
    <property type="match status" value="1"/>
</dbReference>
<dbReference type="Gene3D" id="3.40.50.150">
    <property type="entry name" value="Vaccinia Virus protein VP39"/>
    <property type="match status" value="1"/>
</dbReference>
<dbReference type="InterPro" id="IPR013216">
    <property type="entry name" value="Methyltransf_11"/>
</dbReference>
<evidence type="ECO:0000259" key="1">
    <source>
        <dbReference type="Pfam" id="PF08241"/>
    </source>
</evidence>
<reference evidence="2 3" key="1">
    <citation type="submission" date="2018-10" db="EMBL/GenBank/DDBJ databases">
        <title>Genomic Encyclopedia of Archaeal and Bacterial Type Strains, Phase II (KMG-II): from individual species to whole genera.</title>
        <authorList>
            <person name="Goeker M."/>
        </authorList>
    </citation>
    <scope>NUCLEOTIDE SEQUENCE [LARGE SCALE GENOMIC DNA]</scope>
    <source>
        <strain evidence="2 3">DSM 14954</strain>
    </source>
</reference>
<dbReference type="GO" id="GO:0008757">
    <property type="term" value="F:S-adenosylmethionine-dependent methyltransferase activity"/>
    <property type="evidence" value="ECO:0007669"/>
    <property type="project" value="InterPro"/>
</dbReference>
<evidence type="ECO:0000313" key="2">
    <source>
        <dbReference type="EMBL" id="RKQ86034.1"/>
    </source>
</evidence>
<dbReference type="AlphaFoldDB" id="A0A660KYL2"/>
<protein>
    <submittedName>
        <fullName evidence="2">Methyltransferase family protein</fullName>
    </submittedName>
</protein>
<accession>A0A660KYL2</accession>
<gene>
    <name evidence="2" type="ORF">C8N24_4042</name>
</gene>
<evidence type="ECO:0000313" key="3">
    <source>
        <dbReference type="Proteomes" id="UP000278962"/>
    </source>
</evidence>
<keyword evidence="2" id="KW-0808">Transferase</keyword>
<dbReference type="Pfam" id="PF08241">
    <property type="entry name" value="Methyltransf_11"/>
    <property type="match status" value="1"/>
</dbReference>
<dbReference type="EMBL" id="RBIL01000002">
    <property type="protein sequence ID" value="RKQ86034.1"/>
    <property type="molecule type" value="Genomic_DNA"/>
</dbReference>
<keyword evidence="2" id="KW-0489">Methyltransferase</keyword>
<dbReference type="CDD" id="cd02440">
    <property type="entry name" value="AdoMet_MTases"/>
    <property type="match status" value="1"/>
</dbReference>
<dbReference type="InterPro" id="IPR050508">
    <property type="entry name" value="Methyltransf_Superfamily"/>
</dbReference>
<dbReference type="OrthoDB" id="7032234at2"/>
<comment type="caution">
    <text evidence="2">The sequence shown here is derived from an EMBL/GenBank/DDBJ whole genome shotgun (WGS) entry which is preliminary data.</text>
</comment>
<dbReference type="SUPFAM" id="SSF53335">
    <property type="entry name" value="S-adenosyl-L-methionine-dependent methyltransferases"/>
    <property type="match status" value="1"/>
</dbReference>
<keyword evidence="3" id="KW-1185">Reference proteome</keyword>
<dbReference type="InterPro" id="IPR029063">
    <property type="entry name" value="SAM-dependent_MTases_sf"/>
</dbReference>
<organism evidence="2 3">
    <name type="scientific">Solirubrobacter pauli</name>
    <dbReference type="NCBI Taxonomy" id="166793"/>
    <lineage>
        <taxon>Bacteria</taxon>
        <taxon>Bacillati</taxon>
        <taxon>Actinomycetota</taxon>
        <taxon>Thermoleophilia</taxon>
        <taxon>Solirubrobacterales</taxon>
        <taxon>Solirubrobacteraceae</taxon>
        <taxon>Solirubrobacter</taxon>
    </lineage>
</organism>
<sequence length="263" mass="27141">MMGRMVDWGAGRYETTAAELAPVAQVVVEHTGVGAGDDVVDVACGTGNAALLAAARGARVIGVDGAPRLLDVARERAAAEGVEIDLREGDLAALPVEDAAADIVVSVFGVIFAAVPIDALREIARILRPEAHAVITAWVPAGPIDAMLGAAGRVVARTSPKPPPKRFAWSDAAAVAGIAHDAGLELVSTDAAALPIRAASPEAYVDAGREHPMALAMRPALERAGTADEARAAMLAVLREANESPTAFLVHSPYVIHRLRRVG</sequence>
<dbReference type="PANTHER" id="PTHR42912:SF93">
    <property type="entry name" value="N6-ADENOSINE-METHYLTRANSFERASE TMT1A"/>
    <property type="match status" value="1"/>
</dbReference>